<feature type="compositionally biased region" description="Basic and acidic residues" evidence="1">
    <location>
        <begin position="18"/>
        <end position="29"/>
    </location>
</feature>
<evidence type="ECO:0000256" key="1">
    <source>
        <dbReference type="SAM" id="MobiDB-lite"/>
    </source>
</evidence>
<evidence type="ECO:0000313" key="3">
    <source>
        <dbReference type="Proteomes" id="UP000243217"/>
    </source>
</evidence>
<name>A0A1V9Z813_9STRA</name>
<dbReference type="Proteomes" id="UP000243217">
    <property type="component" value="Unassembled WGS sequence"/>
</dbReference>
<protein>
    <submittedName>
        <fullName evidence="2">Uncharacterized protein</fullName>
    </submittedName>
</protein>
<sequence length="150" mass="17175">MQPTRPLGGKKTAVSIKSARDGTEKLPRLNTREVEIHGLILKPPPEENTEGDDEEKRVQGYDLQYCESMLVAIEKESTQNGHRYLTMLEFKEGKDPFLMNMQTSFRSITQELKQLEELCAQGWDTDEIDAALLSIPAQVVALEEHRWKME</sequence>
<dbReference type="OrthoDB" id="70618at2759"/>
<dbReference type="AlphaFoldDB" id="A0A1V9Z813"/>
<feature type="region of interest" description="Disordered" evidence="1">
    <location>
        <begin position="1"/>
        <end position="29"/>
    </location>
</feature>
<evidence type="ECO:0000313" key="2">
    <source>
        <dbReference type="EMBL" id="OQR94144.1"/>
    </source>
</evidence>
<proteinExistence type="predicted"/>
<gene>
    <name evidence="2" type="ORF">THRCLA_22252</name>
</gene>
<dbReference type="EMBL" id="JNBS01002202">
    <property type="protein sequence ID" value="OQR94144.1"/>
    <property type="molecule type" value="Genomic_DNA"/>
</dbReference>
<reference evidence="2 3" key="1">
    <citation type="journal article" date="2014" name="Genome Biol. Evol.">
        <title>The secreted proteins of Achlya hypogyna and Thraustotheca clavata identify the ancestral oomycete secretome and reveal gene acquisitions by horizontal gene transfer.</title>
        <authorList>
            <person name="Misner I."/>
            <person name="Blouin N."/>
            <person name="Leonard G."/>
            <person name="Richards T.A."/>
            <person name="Lane C.E."/>
        </authorList>
    </citation>
    <scope>NUCLEOTIDE SEQUENCE [LARGE SCALE GENOMIC DNA]</scope>
    <source>
        <strain evidence="2 3">ATCC 34112</strain>
    </source>
</reference>
<keyword evidence="3" id="KW-1185">Reference proteome</keyword>
<organism evidence="2 3">
    <name type="scientific">Thraustotheca clavata</name>
    <dbReference type="NCBI Taxonomy" id="74557"/>
    <lineage>
        <taxon>Eukaryota</taxon>
        <taxon>Sar</taxon>
        <taxon>Stramenopiles</taxon>
        <taxon>Oomycota</taxon>
        <taxon>Saprolegniomycetes</taxon>
        <taxon>Saprolegniales</taxon>
        <taxon>Achlyaceae</taxon>
        <taxon>Thraustotheca</taxon>
    </lineage>
</organism>
<comment type="caution">
    <text evidence="2">The sequence shown here is derived from an EMBL/GenBank/DDBJ whole genome shotgun (WGS) entry which is preliminary data.</text>
</comment>
<accession>A0A1V9Z813</accession>